<comment type="caution">
    <text evidence="1">The sequence shown here is derived from an EMBL/GenBank/DDBJ whole genome shotgun (WGS) entry which is preliminary data.</text>
</comment>
<keyword evidence="2" id="KW-1185">Reference proteome</keyword>
<reference evidence="1" key="2">
    <citation type="submission" date="2021-09" db="EMBL/GenBank/DDBJ databases">
        <authorList>
            <person name="Jia N."/>
            <person name="Wang J."/>
            <person name="Shi W."/>
            <person name="Du L."/>
            <person name="Sun Y."/>
            <person name="Zhan W."/>
            <person name="Jiang J."/>
            <person name="Wang Q."/>
            <person name="Zhang B."/>
            <person name="Ji P."/>
            <person name="Sakyi L.B."/>
            <person name="Cui X."/>
            <person name="Yuan T."/>
            <person name="Jiang B."/>
            <person name="Yang W."/>
            <person name="Lam T.T.-Y."/>
            <person name="Chang Q."/>
            <person name="Ding S."/>
            <person name="Wang X."/>
            <person name="Zhu J."/>
            <person name="Ruan X."/>
            <person name="Zhao L."/>
            <person name="Wei J."/>
            <person name="Que T."/>
            <person name="Du C."/>
            <person name="Cheng J."/>
            <person name="Dai P."/>
            <person name="Han X."/>
            <person name="Huang E."/>
            <person name="Gao Y."/>
            <person name="Liu J."/>
            <person name="Shao H."/>
            <person name="Ye R."/>
            <person name="Li L."/>
            <person name="Wei W."/>
            <person name="Wang X."/>
            <person name="Wang C."/>
            <person name="Huo Q."/>
            <person name="Li W."/>
            <person name="Guo W."/>
            <person name="Chen H."/>
            <person name="Chen S."/>
            <person name="Zhou L."/>
            <person name="Zhou L."/>
            <person name="Ni X."/>
            <person name="Tian J."/>
            <person name="Zhou Y."/>
            <person name="Sheng Y."/>
            <person name="Liu T."/>
            <person name="Pan Y."/>
            <person name="Xia L."/>
            <person name="Li J."/>
            <person name="Zhao F."/>
            <person name="Cao W."/>
        </authorList>
    </citation>
    <scope>NUCLEOTIDE SEQUENCE</scope>
    <source>
        <strain evidence="1">Rsan-2018</strain>
        <tissue evidence="1">Larvae</tissue>
    </source>
</reference>
<evidence type="ECO:0000313" key="1">
    <source>
        <dbReference type="EMBL" id="KAH7963244.1"/>
    </source>
</evidence>
<organism evidence="1 2">
    <name type="scientific">Rhipicephalus sanguineus</name>
    <name type="common">Brown dog tick</name>
    <name type="synonym">Ixodes sanguineus</name>
    <dbReference type="NCBI Taxonomy" id="34632"/>
    <lineage>
        <taxon>Eukaryota</taxon>
        <taxon>Metazoa</taxon>
        <taxon>Ecdysozoa</taxon>
        <taxon>Arthropoda</taxon>
        <taxon>Chelicerata</taxon>
        <taxon>Arachnida</taxon>
        <taxon>Acari</taxon>
        <taxon>Parasitiformes</taxon>
        <taxon>Ixodida</taxon>
        <taxon>Ixodoidea</taxon>
        <taxon>Ixodidae</taxon>
        <taxon>Rhipicephalinae</taxon>
        <taxon>Rhipicephalus</taxon>
        <taxon>Rhipicephalus</taxon>
    </lineage>
</organism>
<dbReference type="Proteomes" id="UP000821837">
    <property type="component" value="Chromosome 3"/>
</dbReference>
<evidence type="ECO:0000313" key="2">
    <source>
        <dbReference type="Proteomes" id="UP000821837"/>
    </source>
</evidence>
<dbReference type="VEuPathDB" id="VectorBase:RSAN_047484"/>
<proteinExistence type="predicted"/>
<reference evidence="1" key="1">
    <citation type="journal article" date="2020" name="Cell">
        <title>Large-Scale Comparative Analyses of Tick Genomes Elucidate Their Genetic Diversity and Vector Capacities.</title>
        <authorList>
            <consortium name="Tick Genome and Microbiome Consortium (TIGMIC)"/>
            <person name="Jia N."/>
            <person name="Wang J."/>
            <person name="Shi W."/>
            <person name="Du L."/>
            <person name="Sun Y."/>
            <person name="Zhan W."/>
            <person name="Jiang J.F."/>
            <person name="Wang Q."/>
            <person name="Zhang B."/>
            <person name="Ji P."/>
            <person name="Bell-Sakyi L."/>
            <person name="Cui X.M."/>
            <person name="Yuan T.T."/>
            <person name="Jiang B.G."/>
            <person name="Yang W.F."/>
            <person name="Lam T.T."/>
            <person name="Chang Q.C."/>
            <person name="Ding S.J."/>
            <person name="Wang X.J."/>
            <person name="Zhu J.G."/>
            <person name="Ruan X.D."/>
            <person name="Zhao L."/>
            <person name="Wei J.T."/>
            <person name="Ye R.Z."/>
            <person name="Que T.C."/>
            <person name="Du C.H."/>
            <person name="Zhou Y.H."/>
            <person name="Cheng J.X."/>
            <person name="Dai P.F."/>
            <person name="Guo W.B."/>
            <person name="Han X.H."/>
            <person name="Huang E.J."/>
            <person name="Li L.F."/>
            <person name="Wei W."/>
            <person name="Gao Y.C."/>
            <person name="Liu J.Z."/>
            <person name="Shao H.Z."/>
            <person name="Wang X."/>
            <person name="Wang C.C."/>
            <person name="Yang T.C."/>
            <person name="Huo Q.B."/>
            <person name="Li W."/>
            <person name="Chen H.Y."/>
            <person name="Chen S.E."/>
            <person name="Zhou L.G."/>
            <person name="Ni X.B."/>
            <person name="Tian J.H."/>
            <person name="Sheng Y."/>
            <person name="Liu T."/>
            <person name="Pan Y.S."/>
            <person name="Xia L.Y."/>
            <person name="Li J."/>
            <person name="Zhao F."/>
            <person name="Cao W.C."/>
        </authorList>
    </citation>
    <scope>NUCLEOTIDE SEQUENCE</scope>
    <source>
        <strain evidence="1">Rsan-2018</strain>
    </source>
</reference>
<protein>
    <submittedName>
        <fullName evidence="1">Uncharacterized protein</fullName>
    </submittedName>
</protein>
<sequence length="186" mass="20779">MAAPFAPSNLAGFFDEIFHEFKLLGGKPPMETLVDAAQKHIDKILNMMKKKMEPRTSQLLEMAEGTSEDDKKLLTTLAFLTALPRTVKEKSSAFLKDTAPWYCPHPCAIWDNTEFLAPCMVLTENQLLKADNAVQAILLCFCLHWVLDICYEPDSKGFYSILEKVLGLDSTKLSATAIHVLSALKE</sequence>
<dbReference type="AlphaFoldDB" id="A0A9D4Q2F3"/>
<accession>A0A9D4Q2F3</accession>
<gene>
    <name evidence="1" type="ORF">HPB52_020246</name>
</gene>
<dbReference type="EMBL" id="JABSTV010001249">
    <property type="protein sequence ID" value="KAH7963244.1"/>
    <property type="molecule type" value="Genomic_DNA"/>
</dbReference>
<name>A0A9D4Q2F3_RHISA</name>